<name>A0A4T0FJL2_9BASI</name>
<evidence type="ECO:0000313" key="3">
    <source>
        <dbReference type="Proteomes" id="UP000310189"/>
    </source>
</evidence>
<comment type="caution">
    <text evidence="2">The sequence shown here is derived from an EMBL/GenBank/DDBJ whole genome shotgun (WGS) entry which is preliminary data.</text>
</comment>
<dbReference type="Proteomes" id="UP000310189">
    <property type="component" value="Unassembled WGS sequence"/>
</dbReference>
<dbReference type="AlphaFoldDB" id="A0A4T0FJL2"/>
<feature type="compositionally biased region" description="Low complexity" evidence="1">
    <location>
        <begin position="116"/>
        <end position="132"/>
    </location>
</feature>
<dbReference type="GO" id="GO:0016071">
    <property type="term" value="P:mRNA metabolic process"/>
    <property type="evidence" value="ECO:0007669"/>
    <property type="project" value="UniProtKB-ARBA"/>
</dbReference>
<reference evidence="2 3" key="1">
    <citation type="submission" date="2019-03" db="EMBL/GenBank/DDBJ databases">
        <title>Sequencing 23 genomes of Wallemia ichthyophaga.</title>
        <authorList>
            <person name="Gostincar C."/>
        </authorList>
    </citation>
    <scope>NUCLEOTIDE SEQUENCE [LARGE SCALE GENOMIC DNA]</scope>
    <source>
        <strain evidence="2 3">EXF-5753</strain>
    </source>
</reference>
<sequence>MSGAGNSNRKSNRQKLLTEIQDEEDKPVLKPSKLRLHQPGEFEIEDGGGRSRDGGSSNGKRRDAQSTPNRKGMRRQPHSMPAKNKVDWDMPVPAASTAQQRRNEPYNWQEVLQTLPNSGAASSNSSSTPKKQSQQHHGTFLGGQRSQSQSATKPRPTKQQQRPRTNSLNEGASSGLNWQQMQLTRNMHMNSNSNNNKSTTPSKSNASLRKNVQQAQHRQKSDSAIVMGDDSSAYNAYAGAAFHNSPAPNELPAPQFLK</sequence>
<accession>A0A4T0FJL2</accession>
<feature type="compositionally biased region" description="Low complexity" evidence="1">
    <location>
        <begin position="190"/>
        <end position="207"/>
    </location>
</feature>
<feature type="region of interest" description="Disordered" evidence="1">
    <location>
        <begin position="1"/>
        <end position="226"/>
    </location>
</feature>
<dbReference type="EMBL" id="SPNW01000039">
    <property type="protein sequence ID" value="TIA88368.1"/>
    <property type="molecule type" value="Genomic_DNA"/>
</dbReference>
<keyword evidence="3" id="KW-1185">Reference proteome</keyword>
<proteinExistence type="predicted"/>
<dbReference type="InterPro" id="IPR028322">
    <property type="entry name" value="PNRC-like_rgn"/>
</dbReference>
<feature type="compositionally biased region" description="Polar residues" evidence="1">
    <location>
        <begin position="144"/>
        <end position="189"/>
    </location>
</feature>
<protein>
    <submittedName>
        <fullName evidence="2">Uncharacterized protein</fullName>
    </submittedName>
</protein>
<evidence type="ECO:0000313" key="2">
    <source>
        <dbReference type="EMBL" id="TIA88368.1"/>
    </source>
</evidence>
<evidence type="ECO:0000256" key="1">
    <source>
        <dbReference type="SAM" id="MobiDB-lite"/>
    </source>
</evidence>
<organism evidence="2 3">
    <name type="scientific">Wallemia hederae</name>
    <dbReference type="NCBI Taxonomy" id="1540922"/>
    <lineage>
        <taxon>Eukaryota</taxon>
        <taxon>Fungi</taxon>
        <taxon>Dikarya</taxon>
        <taxon>Basidiomycota</taxon>
        <taxon>Wallemiomycotina</taxon>
        <taxon>Wallemiomycetes</taxon>
        <taxon>Wallemiales</taxon>
        <taxon>Wallemiaceae</taxon>
        <taxon>Wallemia</taxon>
    </lineage>
</organism>
<dbReference type="OrthoDB" id="10589980at2759"/>
<gene>
    <name evidence="2" type="ORF">E3P99_02654</name>
</gene>
<dbReference type="Pfam" id="PF15365">
    <property type="entry name" value="PNRC"/>
    <property type="match status" value="1"/>
</dbReference>